<dbReference type="Proteomes" id="UP001430455">
    <property type="component" value="Unassembled WGS sequence"/>
</dbReference>
<evidence type="ECO:0000313" key="2">
    <source>
        <dbReference type="Proteomes" id="UP001430455"/>
    </source>
</evidence>
<gene>
    <name evidence="1" type="ORF">EGH23_11140</name>
</gene>
<accession>A0AAW4PCN6</accession>
<dbReference type="AlphaFoldDB" id="A0AAW4PCN6"/>
<sequence>MGRGATVVVEQVAGIGRRGADTRLAWLDFSGSVNESSLEIAALVYQLNLKRISDFPSRDVDSL</sequence>
<name>A0AAW4PCN6_9EURY</name>
<organism evidence="1 2">
    <name type="scientific">Haloarcula nitratireducens</name>
    <dbReference type="NCBI Taxonomy" id="2487749"/>
    <lineage>
        <taxon>Archaea</taxon>
        <taxon>Methanobacteriati</taxon>
        <taxon>Methanobacteriota</taxon>
        <taxon>Stenosarchaea group</taxon>
        <taxon>Halobacteria</taxon>
        <taxon>Halobacteriales</taxon>
        <taxon>Haloarculaceae</taxon>
        <taxon>Haloarcula</taxon>
    </lineage>
</organism>
<proteinExistence type="predicted"/>
<protein>
    <submittedName>
        <fullName evidence="1">Uncharacterized protein</fullName>
    </submittedName>
</protein>
<reference evidence="1 2" key="1">
    <citation type="submission" date="2021-06" db="EMBL/GenBank/DDBJ databases">
        <title>Halomicroarcula sp. a new haloarchaeum isolated from saline soil.</title>
        <authorList>
            <person name="Duran-Viseras A."/>
            <person name="Sanchez-Porro C."/>
            <person name="Ventosa A."/>
        </authorList>
    </citation>
    <scope>NUCLEOTIDE SEQUENCE [LARGE SCALE GENOMIC DNA]</scope>
    <source>
        <strain evidence="1 2">F27</strain>
    </source>
</reference>
<dbReference type="EMBL" id="RKLT01000003">
    <property type="protein sequence ID" value="MBX0295435.1"/>
    <property type="molecule type" value="Genomic_DNA"/>
</dbReference>
<evidence type="ECO:0000313" key="1">
    <source>
        <dbReference type="EMBL" id="MBX0295435.1"/>
    </source>
</evidence>
<comment type="caution">
    <text evidence="1">The sequence shown here is derived from an EMBL/GenBank/DDBJ whole genome shotgun (WGS) entry which is preliminary data.</text>
</comment>
<dbReference type="RefSeq" id="WP_220580076.1">
    <property type="nucleotide sequence ID" value="NZ_RKLT01000003.1"/>
</dbReference>
<keyword evidence="2" id="KW-1185">Reference proteome</keyword>